<dbReference type="PANTHER" id="PTHR43205">
    <property type="entry name" value="PROSTAGLANDIN REDUCTASE"/>
    <property type="match status" value="1"/>
</dbReference>
<dbReference type="InterPro" id="IPR020843">
    <property type="entry name" value="ER"/>
</dbReference>
<dbReference type="InterPro" id="IPR045010">
    <property type="entry name" value="MDR_fam"/>
</dbReference>
<dbReference type="Pfam" id="PF00107">
    <property type="entry name" value="ADH_zinc_N"/>
    <property type="match status" value="1"/>
</dbReference>
<feature type="domain" description="Enoyl reductase (ER)" evidence="2">
    <location>
        <begin position="16"/>
        <end position="340"/>
    </location>
</feature>
<protein>
    <submittedName>
        <fullName evidence="3">NADP-dependent oxidoreductase</fullName>
    </submittedName>
</protein>
<dbReference type="OrthoDB" id="9805663at2"/>
<dbReference type="SUPFAM" id="SSF50129">
    <property type="entry name" value="GroES-like"/>
    <property type="match status" value="2"/>
</dbReference>
<sequence length="342" mass="37357">MQSQEFHLTSYPQGKPSPNNFRLCTKELPPLKQGQLLIENQWLSVDPYMRSRMVKTAAASPNNLIGAGAIAPFSLNQPMEGGAIGKVIESQHTDFQVGDLVNSFHGWRNAFVSDGRGLHRLPESNLPTQSYLGAAGLSGLTAWAGLYWIGGLREGETVLISAASGAVGSMACQLAKLHGCTVIATVGSDDKVQWLEQELGVDKAINYKDTINLGAALTDACENGIDVCFENVGGDHLQAAINLMNRHGRIVLCGLLSQYNSETPAAGPNNLNQLINKSLRMEGFVASDFWHMYPQYITELNQWKARDEIQWQETIVEGLENAPQAFIDLFDGKNIGKMLIKI</sequence>
<keyword evidence="4" id="KW-1185">Reference proteome</keyword>
<organism evidence="3 4">
    <name type="scientific">Pelagibaculum spongiae</name>
    <dbReference type="NCBI Taxonomy" id="2080658"/>
    <lineage>
        <taxon>Bacteria</taxon>
        <taxon>Pseudomonadati</taxon>
        <taxon>Pseudomonadota</taxon>
        <taxon>Gammaproteobacteria</taxon>
        <taxon>Oceanospirillales</taxon>
        <taxon>Pelagibaculum</taxon>
    </lineage>
</organism>
<comment type="caution">
    <text evidence="3">The sequence shown here is derived from an EMBL/GenBank/DDBJ whole genome shotgun (WGS) entry which is preliminary data.</text>
</comment>
<gene>
    <name evidence="3" type="ORF">DC094_06825</name>
</gene>
<dbReference type="GO" id="GO:0016628">
    <property type="term" value="F:oxidoreductase activity, acting on the CH-CH group of donors, NAD or NADP as acceptor"/>
    <property type="evidence" value="ECO:0007669"/>
    <property type="project" value="InterPro"/>
</dbReference>
<dbReference type="AlphaFoldDB" id="A0A2V1GZC5"/>
<evidence type="ECO:0000256" key="1">
    <source>
        <dbReference type="ARBA" id="ARBA00023002"/>
    </source>
</evidence>
<dbReference type="Pfam" id="PF16884">
    <property type="entry name" value="ADH_N_2"/>
    <property type="match status" value="1"/>
</dbReference>
<dbReference type="PANTHER" id="PTHR43205:SF7">
    <property type="entry name" value="PROSTAGLANDIN REDUCTASE 1"/>
    <property type="match status" value="1"/>
</dbReference>
<dbReference type="InterPro" id="IPR011032">
    <property type="entry name" value="GroES-like_sf"/>
</dbReference>
<dbReference type="FunFam" id="3.40.50.720:FF:000121">
    <property type="entry name" value="Prostaglandin reductase 2"/>
    <property type="match status" value="1"/>
</dbReference>
<dbReference type="SMART" id="SM00829">
    <property type="entry name" value="PKS_ER"/>
    <property type="match status" value="1"/>
</dbReference>
<reference evidence="3 4" key="1">
    <citation type="submission" date="2018-04" db="EMBL/GenBank/DDBJ databases">
        <title>Thalassorhabdus spongiae gen. nov., sp. nov., isolated from a marine sponge in South-West Iceland.</title>
        <authorList>
            <person name="Knobloch S."/>
            <person name="Daussin A."/>
            <person name="Johannsson R."/>
            <person name="Marteinsson V.T."/>
        </authorList>
    </citation>
    <scope>NUCLEOTIDE SEQUENCE [LARGE SCALE GENOMIC DNA]</scope>
    <source>
        <strain evidence="3 4">Hp12</strain>
    </source>
</reference>
<dbReference type="Proteomes" id="UP000244906">
    <property type="component" value="Unassembled WGS sequence"/>
</dbReference>
<proteinExistence type="predicted"/>
<dbReference type="CDD" id="cd05288">
    <property type="entry name" value="PGDH"/>
    <property type="match status" value="1"/>
</dbReference>
<evidence type="ECO:0000313" key="4">
    <source>
        <dbReference type="Proteomes" id="UP000244906"/>
    </source>
</evidence>
<dbReference type="RefSeq" id="WP_116686378.1">
    <property type="nucleotide sequence ID" value="NZ_CAWNYD010000002.1"/>
</dbReference>
<dbReference type="SUPFAM" id="SSF51735">
    <property type="entry name" value="NAD(P)-binding Rossmann-fold domains"/>
    <property type="match status" value="1"/>
</dbReference>
<name>A0A2V1GZC5_9GAMM</name>
<evidence type="ECO:0000313" key="3">
    <source>
        <dbReference type="EMBL" id="PVZ70304.1"/>
    </source>
</evidence>
<dbReference type="Gene3D" id="3.40.50.720">
    <property type="entry name" value="NAD(P)-binding Rossmann-like Domain"/>
    <property type="match status" value="1"/>
</dbReference>
<dbReference type="Gene3D" id="3.90.180.10">
    <property type="entry name" value="Medium-chain alcohol dehydrogenases, catalytic domain"/>
    <property type="match status" value="1"/>
</dbReference>
<keyword evidence="1" id="KW-0560">Oxidoreductase</keyword>
<evidence type="ECO:0000259" key="2">
    <source>
        <dbReference type="SMART" id="SM00829"/>
    </source>
</evidence>
<accession>A0A2V1GZC5</accession>
<dbReference type="EMBL" id="QDDL01000002">
    <property type="protein sequence ID" value="PVZ70304.1"/>
    <property type="molecule type" value="Genomic_DNA"/>
</dbReference>
<dbReference type="InterPro" id="IPR013149">
    <property type="entry name" value="ADH-like_C"/>
</dbReference>
<dbReference type="InterPro" id="IPR041694">
    <property type="entry name" value="ADH_N_2"/>
</dbReference>
<dbReference type="InterPro" id="IPR036291">
    <property type="entry name" value="NAD(P)-bd_dom_sf"/>
</dbReference>